<reference evidence="1" key="1">
    <citation type="submission" date="2023-10" db="EMBL/GenBank/DDBJ databases">
        <title>Genome assembly of Pristionchus species.</title>
        <authorList>
            <person name="Yoshida K."/>
            <person name="Sommer R.J."/>
        </authorList>
    </citation>
    <scope>NUCLEOTIDE SEQUENCE</scope>
    <source>
        <strain evidence="1">RS5133</strain>
    </source>
</reference>
<organism evidence="1 2">
    <name type="scientific">Pristionchus fissidentatus</name>
    <dbReference type="NCBI Taxonomy" id="1538716"/>
    <lineage>
        <taxon>Eukaryota</taxon>
        <taxon>Metazoa</taxon>
        <taxon>Ecdysozoa</taxon>
        <taxon>Nematoda</taxon>
        <taxon>Chromadorea</taxon>
        <taxon>Rhabditida</taxon>
        <taxon>Rhabditina</taxon>
        <taxon>Diplogasteromorpha</taxon>
        <taxon>Diplogasteroidea</taxon>
        <taxon>Neodiplogasteridae</taxon>
        <taxon>Pristionchus</taxon>
    </lineage>
</organism>
<name>A0AAV5W6U7_9BILA</name>
<dbReference type="AlphaFoldDB" id="A0AAV5W6U7"/>
<dbReference type="Proteomes" id="UP001432322">
    <property type="component" value="Unassembled WGS sequence"/>
</dbReference>
<gene>
    <name evidence="1" type="ORF">PFISCL1PPCAC_17808</name>
</gene>
<evidence type="ECO:0008006" key="3">
    <source>
        <dbReference type="Google" id="ProtNLM"/>
    </source>
</evidence>
<keyword evidence="2" id="KW-1185">Reference proteome</keyword>
<sequence>MSKKGWESALESGLKMSGEMGPEKELGWLLIAKHLPRCSEQERRTLRSRISTRFTTACQTACSLKSAVFVRAALAAFPAFRTLYTAQLDEYLDRLLHEAQQSTADAVLERATRELWAAHATTERIAKAAAELRGVVCEYGKQLEVAGLRAHRGAMLMRLLADCVRHADRGSAVPAQLLDTLGLAMEAPVWRADALRLLQHVVRAASWAAASNAKTLCQSLIRMPPSAELYGVLTAMEETLGASSHIHAHLAIIFNALKHPLPSDYADEAALLLETVFVRSGALIDPAVLSCVCSAVCAAALRYRNSPATTLVYSRLVAALLSHGNDSVPVPVHIARSLISVMPQCAERSRLQLLSDAAC</sequence>
<evidence type="ECO:0000313" key="1">
    <source>
        <dbReference type="EMBL" id="GMT26511.1"/>
    </source>
</evidence>
<feature type="non-terminal residue" evidence="1">
    <location>
        <position position="359"/>
    </location>
</feature>
<accession>A0AAV5W6U7</accession>
<comment type="caution">
    <text evidence="1">The sequence shown here is derived from an EMBL/GenBank/DDBJ whole genome shotgun (WGS) entry which is preliminary data.</text>
</comment>
<protein>
    <recommendedName>
        <fullName evidence="3">Diablo homolog, mitochondrial</fullName>
    </recommendedName>
</protein>
<dbReference type="EMBL" id="BTSY01000005">
    <property type="protein sequence ID" value="GMT26511.1"/>
    <property type="molecule type" value="Genomic_DNA"/>
</dbReference>
<evidence type="ECO:0000313" key="2">
    <source>
        <dbReference type="Proteomes" id="UP001432322"/>
    </source>
</evidence>
<proteinExistence type="predicted"/>